<reference evidence="1" key="1">
    <citation type="journal article" date="2014" name="Front. Microbiol.">
        <title>High frequency of phylogenetically diverse reductive dehalogenase-homologous genes in deep subseafloor sedimentary metagenomes.</title>
        <authorList>
            <person name="Kawai M."/>
            <person name="Futagami T."/>
            <person name="Toyoda A."/>
            <person name="Takaki Y."/>
            <person name="Nishi S."/>
            <person name="Hori S."/>
            <person name="Arai W."/>
            <person name="Tsubouchi T."/>
            <person name="Morono Y."/>
            <person name="Uchiyama I."/>
            <person name="Ito T."/>
            <person name="Fujiyama A."/>
            <person name="Inagaki F."/>
            <person name="Takami H."/>
        </authorList>
    </citation>
    <scope>NUCLEOTIDE SEQUENCE</scope>
    <source>
        <strain evidence="1">Expedition CK06-06</strain>
    </source>
</reference>
<sequence>MPLRLKTSSIDVEVKIQKIGNRLLTPEPEIVSKTVDGTPVEKVRVVSDNRYMWHGKNVVADTKYIDPETGKQVPSSEVLEILDHYKSYLLDAEGNTVEKDDVYDYVLQEDGTENPVKPFDRTKLLHIPDENWISVINM</sequence>
<protein>
    <submittedName>
        <fullName evidence="1">Uncharacterized protein</fullName>
    </submittedName>
</protein>
<feature type="non-terminal residue" evidence="1">
    <location>
        <position position="138"/>
    </location>
</feature>
<dbReference type="AlphaFoldDB" id="X1C193"/>
<comment type="caution">
    <text evidence="1">The sequence shown here is derived from an EMBL/GenBank/DDBJ whole genome shotgun (WGS) entry which is preliminary data.</text>
</comment>
<evidence type="ECO:0000313" key="1">
    <source>
        <dbReference type="EMBL" id="GAH01027.1"/>
    </source>
</evidence>
<accession>X1C193</accession>
<proteinExistence type="predicted"/>
<gene>
    <name evidence="1" type="ORF">S01H4_37536</name>
</gene>
<name>X1C193_9ZZZZ</name>
<dbReference type="EMBL" id="BART01020176">
    <property type="protein sequence ID" value="GAH01027.1"/>
    <property type="molecule type" value="Genomic_DNA"/>
</dbReference>
<organism evidence="1">
    <name type="scientific">marine sediment metagenome</name>
    <dbReference type="NCBI Taxonomy" id="412755"/>
    <lineage>
        <taxon>unclassified sequences</taxon>
        <taxon>metagenomes</taxon>
        <taxon>ecological metagenomes</taxon>
    </lineage>
</organism>